<evidence type="ECO:0000313" key="1">
    <source>
        <dbReference type="EMBL" id="KAJ8916710.1"/>
    </source>
</evidence>
<evidence type="ECO:0008006" key="3">
    <source>
        <dbReference type="Google" id="ProtNLM"/>
    </source>
</evidence>
<organism evidence="1 2">
    <name type="scientific">Exocentrus adspersus</name>
    <dbReference type="NCBI Taxonomy" id="1586481"/>
    <lineage>
        <taxon>Eukaryota</taxon>
        <taxon>Metazoa</taxon>
        <taxon>Ecdysozoa</taxon>
        <taxon>Arthropoda</taxon>
        <taxon>Hexapoda</taxon>
        <taxon>Insecta</taxon>
        <taxon>Pterygota</taxon>
        <taxon>Neoptera</taxon>
        <taxon>Endopterygota</taxon>
        <taxon>Coleoptera</taxon>
        <taxon>Polyphaga</taxon>
        <taxon>Cucujiformia</taxon>
        <taxon>Chrysomeloidea</taxon>
        <taxon>Cerambycidae</taxon>
        <taxon>Lamiinae</taxon>
        <taxon>Acanthocinini</taxon>
        <taxon>Exocentrus</taxon>
    </lineage>
</organism>
<dbReference type="Proteomes" id="UP001159042">
    <property type="component" value="Unassembled WGS sequence"/>
</dbReference>
<comment type="caution">
    <text evidence="1">The sequence shown here is derived from an EMBL/GenBank/DDBJ whole genome shotgun (WGS) entry which is preliminary data.</text>
</comment>
<name>A0AAV8VRF0_9CUCU</name>
<reference evidence="1 2" key="1">
    <citation type="journal article" date="2023" name="Insect Mol. Biol.">
        <title>Genome sequencing provides insights into the evolution of gene families encoding plant cell wall-degrading enzymes in longhorned beetles.</title>
        <authorList>
            <person name="Shin N.R."/>
            <person name="Okamura Y."/>
            <person name="Kirsch R."/>
            <person name="Pauchet Y."/>
        </authorList>
    </citation>
    <scope>NUCLEOTIDE SEQUENCE [LARGE SCALE GENOMIC DNA]</scope>
    <source>
        <strain evidence="1">EAD_L_NR</strain>
    </source>
</reference>
<gene>
    <name evidence="1" type="ORF">NQ315_013914</name>
</gene>
<protein>
    <recommendedName>
        <fullName evidence="3">Ribosomal protein L7Ae/L30e/S12e/Gadd45 domain-containing protein</fullName>
    </recommendedName>
</protein>
<keyword evidence="2" id="KW-1185">Reference proteome</keyword>
<accession>A0AAV8VRF0</accession>
<dbReference type="AlphaFoldDB" id="A0AAV8VRF0"/>
<dbReference type="EMBL" id="JANEYG010000040">
    <property type="protein sequence ID" value="KAJ8916710.1"/>
    <property type="molecule type" value="Genomic_DNA"/>
</dbReference>
<proteinExistence type="predicted"/>
<evidence type="ECO:0000313" key="2">
    <source>
        <dbReference type="Proteomes" id="UP001159042"/>
    </source>
</evidence>
<sequence>MALSVERRKIDEFRAPIMYEDALALLRDVIHLAKGTVQRNRSSPDLTAKQLSFRAVRSPRIKSILVVECADALKWARQREAELVWVPECMEIQANERVDQLASLGPKELCEELEPILGITRGKVVVILMMAHRKELCKGIDLHLI</sequence>